<accession>A0AAV4V0S3</accession>
<dbReference type="EMBL" id="BPLQ01012203">
    <property type="protein sequence ID" value="GIY63643.1"/>
    <property type="molecule type" value="Genomic_DNA"/>
</dbReference>
<sequence>MKFAIFRCTSEYPRLHTTAATYPKITPSVAGRVLAVGASNAGIVREGLSSPSSDHAAGEASADPLCCRNALCLGSTLGGTGRQRRRAGSSLSQKLAINFDFRFFPLGRKIYLSSEGFVQKLFGNLASFSALTLVASAEK</sequence>
<evidence type="ECO:0000313" key="1">
    <source>
        <dbReference type="EMBL" id="GIY63643.1"/>
    </source>
</evidence>
<keyword evidence="2" id="KW-1185">Reference proteome</keyword>
<organism evidence="1 2">
    <name type="scientific">Caerostris darwini</name>
    <dbReference type="NCBI Taxonomy" id="1538125"/>
    <lineage>
        <taxon>Eukaryota</taxon>
        <taxon>Metazoa</taxon>
        <taxon>Ecdysozoa</taxon>
        <taxon>Arthropoda</taxon>
        <taxon>Chelicerata</taxon>
        <taxon>Arachnida</taxon>
        <taxon>Araneae</taxon>
        <taxon>Araneomorphae</taxon>
        <taxon>Entelegynae</taxon>
        <taxon>Araneoidea</taxon>
        <taxon>Araneidae</taxon>
        <taxon>Caerostris</taxon>
    </lineage>
</organism>
<proteinExistence type="predicted"/>
<name>A0AAV4V0S3_9ARAC</name>
<dbReference type="AlphaFoldDB" id="A0AAV4V0S3"/>
<protein>
    <submittedName>
        <fullName evidence="1">Uncharacterized protein</fullName>
    </submittedName>
</protein>
<comment type="caution">
    <text evidence="1">The sequence shown here is derived from an EMBL/GenBank/DDBJ whole genome shotgun (WGS) entry which is preliminary data.</text>
</comment>
<dbReference type="Proteomes" id="UP001054837">
    <property type="component" value="Unassembled WGS sequence"/>
</dbReference>
<gene>
    <name evidence="1" type="ORF">CDAR_480171</name>
</gene>
<evidence type="ECO:0000313" key="2">
    <source>
        <dbReference type="Proteomes" id="UP001054837"/>
    </source>
</evidence>
<reference evidence="1 2" key="1">
    <citation type="submission" date="2021-06" db="EMBL/GenBank/DDBJ databases">
        <title>Caerostris darwini draft genome.</title>
        <authorList>
            <person name="Kono N."/>
            <person name="Arakawa K."/>
        </authorList>
    </citation>
    <scope>NUCLEOTIDE SEQUENCE [LARGE SCALE GENOMIC DNA]</scope>
</reference>